<gene>
    <name evidence="1" type="ORF">MSPICULIGERA_LOCUS1096</name>
</gene>
<feature type="non-terminal residue" evidence="1">
    <location>
        <position position="1"/>
    </location>
</feature>
<accession>A0AA36FR67</accession>
<protein>
    <recommendedName>
        <fullName evidence="3">MIF4G domain-containing protein</fullName>
    </recommendedName>
</protein>
<evidence type="ECO:0000313" key="1">
    <source>
        <dbReference type="EMBL" id="CAJ0558860.1"/>
    </source>
</evidence>
<dbReference type="Gene3D" id="1.25.40.180">
    <property type="match status" value="1"/>
</dbReference>
<dbReference type="EMBL" id="CATQJA010000281">
    <property type="protein sequence ID" value="CAJ0558860.1"/>
    <property type="molecule type" value="Genomic_DNA"/>
</dbReference>
<dbReference type="GO" id="GO:0006446">
    <property type="term" value="P:regulation of translational initiation"/>
    <property type="evidence" value="ECO:0007669"/>
    <property type="project" value="TreeGrafter"/>
</dbReference>
<proteinExistence type="predicted"/>
<keyword evidence="2" id="KW-1185">Reference proteome</keyword>
<reference evidence="1" key="1">
    <citation type="submission" date="2023-06" db="EMBL/GenBank/DDBJ databases">
        <authorList>
            <person name="Delattre M."/>
        </authorList>
    </citation>
    <scope>NUCLEOTIDE SEQUENCE</scope>
    <source>
        <strain evidence="1">AF72</strain>
    </source>
</reference>
<dbReference type="AlphaFoldDB" id="A0AA36FR67"/>
<dbReference type="PANTHER" id="PTHR23254">
    <property type="entry name" value="EIF4G DOMAIN PROTEIN"/>
    <property type="match status" value="1"/>
</dbReference>
<evidence type="ECO:0000313" key="2">
    <source>
        <dbReference type="Proteomes" id="UP001177023"/>
    </source>
</evidence>
<dbReference type="PANTHER" id="PTHR23254:SF16">
    <property type="entry name" value="CBP80_20-DEPENDENT TRANSLATION INITIATION FACTOR"/>
    <property type="match status" value="1"/>
</dbReference>
<organism evidence="1 2">
    <name type="scientific">Mesorhabditis spiculigera</name>
    <dbReference type="NCBI Taxonomy" id="96644"/>
    <lineage>
        <taxon>Eukaryota</taxon>
        <taxon>Metazoa</taxon>
        <taxon>Ecdysozoa</taxon>
        <taxon>Nematoda</taxon>
        <taxon>Chromadorea</taxon>
        <taxon>Rhabditida</taxon>
        <taxon>Rhabditina</taxon>
        <taxon>Rhabditomorpha</taxon>
        <taxon>Rhabditoidea</taxon>
        <taxon>Rhabditidae</taxon>
        <taxon>Mesorhabditinae</taxon>
        <taxon>Mesorhabditis</taxon>
    </lineage>
</organism>
<dbReference type="GO" id="GO:0008494">
    <property type="term" value="F:translation activator activity"/>
    <property type="evidence" value="ECO:0007669"/>
    <property type="project" value="TreeGrafter"/>
</dbReference>
<dbReference type="InterPro" id="IPR051367">
    <property type="entry name" value="mRNA_TranslReg/HistoneTransl"/>
</dbReference>
<dbReference type="GO" id="GO:0005829">
    <property type="term" value="C:cytosol"/>
    <property type="evidence" value="ECO:0007669"/>
    <property type="project" value="TreeGrafter"/>
</dbReference>
<evidence type="ECO:0008006" key="3">
    <source>
        <dbReference type="Google" id="ProtNLM"/>
    </source>
</evidence>
<comment type="caution">
    <text evidence="1">The sequence shown here is derived from an EMBL/GenBank/DDBJ whole genome shotgun (WGS) entry which is preliminary data.</text>
</comment>
<name>A0AA36FR67_9BILA</name>
<sequence>MGPKEIGEAADQLRALHIPNNVAELEQLVASEFRDEGAAECVGNAIVQHAIEGGTNCCKQSTKACGLLVDSPCFPGLSRGLHASVAQYFDCRERLRQEHFRMWISFLNFVSDIYANIGNAQSGELVNIVFQVFDYLLRAPVLETLKIEELECLIASLLSIGWGLERDCPDRLSQLKDLIRDAFIDVHEPWARKMILLLLELGASGWKLPPGRQRILLFTGE</sequence>
<dbReference type="Proteomes" id="UP001177023">
    <property type="component" value="Unassembled WGS sequence"/>
</dbReference>